<dbReference type="EMBL" id="ACSH02000004">
    <property type="protein sequence ID" value="EFM49550.1"/>
    <property type="molecule type" value="Genomic_DNA"/>
</dbReference>
<reference evidence="1" key="1">
    <citation type="submission" date="2010-08" db="EMBL/GenBank/DDBJ databases">
        <authorList>
            <person name="Harkins D.M."/>
            <person name="Madupu R."/>
            <person name="Durkin A.S."/>
            <person name="Torralba M."/>
            <person name="Methe B."/>
            <person name="Sutton G.G."/>
            <person name="Nelson K.E."/>
        </authorList>
    </citation>
    <scope>NUCLEOTIDE SEQUENCE [LARGE SCALE GENOMIC DNA]</scope>
    <source>
        <strain evidence="1">ATCC 14266</strain>
    </source>
</reference>
<proteinExistence type="predicted"/>
<sequence length="47" mass="5280">MRMLSRGGVYNRFRYYNTTFGMYNAQDPLGVGPNLASAQAYVDNPTT</sequence>
<accession>E0DDW4</accession>
<gene>
    <name evidence="1" type="ORF">HMPREF0299_7632</name>
</gene>
<protein>
    <recommendedName>
        <fullName evidence="3">RHS repeat-associated core domain protein</fullName>
    </recommendedName>
</protein>
<dbReference type="Proteomes" id="UP000004218">
    <property type="component" value="Unassembled WGS sequence"/>
</dbReference>
<dbReference type="STRING" id="553207.HMPREF0299_7632"/>
<evidence type="ECO:0008006" key="3">
    <source>
        <dbReference type="Google" id="ProtNLM"/>
    </source>
</evidence>
<dbReference type="AlphaFoldDB" id="E0DDW4"/>
<evidence type="ECO:0000313" key="1">
    <source>
        <dbReference type="EMBL" id="EFM49550.1"/>
    </source>
</evidence>
<keyword evidence="2" id="KW-1185">Reference proteome</keyword>
<evidence type="ECO:0000313" key="2">
    <source>
        <dbReference type="Proteomes" id="UP000004218"/>
    </source>
</evidence>
<comment type="caution">
    <text evidence="1">The sequence shown here is derived from an EMBL/GenBank/DDBJ whole genome shotgun (WGS) entry which is preliminary data.</text>
</comment>
<name>E0DDW4_9CORY</name>
<organism evidence="1 2">
    <name type="scientific">Corynebacterium matruchotii ATCC 14266</name>
    <dbReference type="NCBI Taxonomy" id="553207"/>
    <lineage>
        <taxon>Bacteria</taxon>
        <taxon>Bacillati</taxon>
        <taxon>Actinomycetota</taxon>
        <taxon>Actinomycetes</taxon>
        <taxon>Mycobacteriales</taxon>
        <taxon>Corynebacteriaceae</taxon>
        <taxon>Corynebacterium</taxon>
    </lineage>
</organism>